<dbReference type="HOGENOM" id="CLU_669149_0_0_1"/>
<evidence type="ECO:0000313" key="3">
    <source>
        <dbReference type="Proteomes" id="UP000001194"/>
    </source>
</evidence>
<dbReference type="Proteomes" id="UP000001194">
    <property type="component" value="Unassembled WGS sequence"/>
</dbReference>
<feature type="region of interest" description="Disordered" evidence="1">
    <location>
        <begin position="385"/>
        <end position="411"/>
    </location>
</feature>
<dbReference type="InParanoid" id="B0DKU0"/>
<keyword evidence="3" id="KW-1185">Reference proteome</keyword>
<reference evidence="2 3" key="1">
    <citation type="journal article" date="2008" name="Nature">
        <title>The genome of Laccaria bicolor provides insights into mycorrhizal symbiosis.</title>
        <authorList>
            <person name="Martin F."/>
            <person name="Aerts A."/>
            <person name="Ahren D."/>
            <person name="Brun A."/>
            <person name="Danchin E.G.J."/>
            <person name="Duchaussoy F."/>
            <person name="Gibon J."/>
            <person name="Kohler A."/>
            <person name="Lindquist E."/>
            <person name="Pereda V."/>
            <person name="Salamov A."/>
            <person name="Shapiro H.J."/>
            <person name="Wuyts J."/>
            <person name="Blaudez D."/>
            <person name="Buee M."/>
            <person name="Brokstein P."/>
            <person name="Canbaeck B."/>
            <person name="Cohen D."/>
            <person name="Courty P.E."/>
            <person name="Coutinho P.M."/>
            <person name="Delaruelle C."/>
            <person name="Detter J.C."/>
            <person name="Deveau A."/>
            <person name="DiFazio S."/>
            <person name="Duplessis S."/>
            <person name="Fraissinet-Tachet L."/>
            <person name="Lucic E."/>
            <person name="Frey-Klett P."/>
            <person name="Fourrey C."/>
            <person name="Feussner I."/>
            <person name="Gay G."/>
            <person name="Grimwood J."/>
            <person name="Hoegger P.J."/>
            <person name="Jain P."/>
            <person name="Kilaru S."/>
            <person name="Labbe J."/>
            <person name="Lin Y.C."/>
            <person name="Legue V."/>
            <person name="Le Tacon F."/>
            <person name="Marmeisse R."/>
            <person name="Melayah D."/>
            <person name="Montanini B."/>
            <person name="Muratet M."/>
            <person name="Nehls U."/>
            <person name="Niculita-Hirzel H."/>
            <person name="Oudot-Le Secq M.P."/>
            <person name="Peter M."/>
            <person name="Quesneville H."/>
            <person name="Rajashekar B."/>
            <person name="Reich M."/>
            <person name="Rouhier N."/>
            <person name="Schmutz J."/>
            <person name="Yin T."/>
            <person name="Chalot M."/>
            <person name="Henrissat B."/>
            <person name="Kuees U."/>
            <person name="Lucas S."/>
            <person name="Van de Peer Y."/>
            <person name="Podila G.K."/>
            <person name="Polle A."/>
            <person name="Pukkila P.J."/>
            <person name="Richardson P.M."/>
            <person name="Rouze P."/>
            <person name="Sanders I.R."/>
            <person name="Stajich J.E."/>
            <person name="Tunlid A."/>
            <person name="Tuskan G."/>
            <person name="Grigoriev I.V."/>
        </authorList>
    </citation>
    <scope>NUCLEOTIDE SEQUENCE [LARGE SCALE GENOMIC DNA]</scope>
    <source>
        <strain evidence="3">S238N-H82 / ATCC MYA-4686</strain>
    </source>
</reference>
<feature type="compositionally biased region" description="Polar residues" evidence="1">
    <location>
        <begin position="400"/>
        <end position="411"/>
    </location>
</feature>
<dbReference type="OrthoDB" id="443402at2759"/>
<evidence type="ECO:0000313" key="2">
    <source>
        <dbReference type="EMBL" id="EDR04706.1"/>
    </source>
</evidence>
<accession>B0DKU0</accession>
<dbReference type="KEGG" id="lbc:LACBIDRAFT_330290"/>
<sequence length="411" mass="46737">MCLNDRRNMDEDDIRRSFRSHSALREQRISSDDIEHDIRSYLVKTFDNHLEKNPNFVRDRTLREEIIKTLVENAKGIQLLNIAEMGDDWDPDKTINDPSKLISGCGHLLSTTISGGNQFVALTHQTVQQFLTSDPNSLDTTTLPQYHCYPLCDAFMESARIFLKRHQIRGCPYLPTTWRGECELVNRWRSNSVLETSSSDFLSTVFNAPLKENARPGPSLVFPNATDVIAINCRFIDVEDEFYILTSSQPAEFSRGPYVLEDVFPRLTHFESTESEFWSTPSAVHLLHDRRATTKPVGYPFQTSATHVIVKDIDFIHATNSNWTIRPGVETIPGVVTLPEPQTIYFFASFINRNVEIWSSDCAFNEVTGQLTSVGEPDWKRIFPKLPPPQELARDPDECSTGTSISEDSVD</sequence>
<gene>
    <name evidence="2" type="ORF">LACBIDRAFT_330290</name>
</gene>
<proteinExistence type="predicted"/>
<name>B0DKU0_LACBS</name>
<dbReference type="RefSeq" id="XP_001884530.1">
    <property type="nucleotide sequence ID" value="XM_001884495.1"/>
</dbReference>
<dbReference type="EMBL" id="DS547116">
    <property type="protein sequence ID" value="EDR04706.1"/>
    <property type="molecule type" value="Genomic_DNA"/>
</dbReference>
<dbReference type="AlphaFoldDB" id="B0DKU0"/>
<dbReference type="GeneID" id="6080184"/>
<protein>
    <submittedName>
        <fullName evidence="2">Predicted protein</fullName>
    </submittedName>
</protein>
<evidence type="ECO:0000256" key="1">
    <source>
        <dbReference type="SAM" id="MobiDB-lite"/>
    </source>
</evidence>
<organism evidence="3">
    <name type="scientific">Laccaria bicolor (strain S238N-H82 / ATCC MYA-4686)</name>
    <name type="common">Bicoloured deceiver</name>
    <name type="synonym">Laccaria laccata var. bicolor</name>
    <dbReference type="NCBI Taxonomy" id="486041"/>
    <lineage>
        <taxon>Eukaryota</taxon>
        <taxon>Fungi</taxon>
        <taxon>Dikarya</taxon>
        <taxon>Basidiomycota</taxon>
        <taxon>Agaricomycotina</taxon>
        <taxon>Agaricomycetes</taxon>
        <taxon>Agaricomycetidae</taxon>
        <taxon>Agaricales</taxon>
        <taxon>Agaricineae</taxon>
        <taxon>Hydnangiaceae</taxon>
        <taxon>Laccaria</taxon>
    </lineage>
</organism>